<evidence type="ECO:0000313" key="2">
    <source>
        <dbReference type="Proteomes" id="UP000078397"/>
    </source>
</evidence>
<name>A0A219ARF6_METCM</name>
<accession>A0A219ARF6</accession>
<dbReference type="GeneID" id="33936898"/>
<reference evidence="1 2" key="1">
    <citation type="journal article" date="2016" name="PLoS Pathog.">
        <title>Biosynthesis of antibiotic leucinostatins in bio-control fungus Purpureocillium lilacinum and their inhibition on phytophthora revealed by genome mining.</title>
        <authorList>
            <person name="Wang G."/>
            <person name="Liu Z."/>
            <person name="Lin R."/>
            <person name="Li E."/>
            <person name="Mao Z."/>
            <person name="Ling J."/>
            <person name="Yang Y."/>
            <person name="Yin W.B."/>
            <person name="Xie B."/>
        </authorList>
    </citation>
    <scope>NUCLEOTIDE SEQUENCE [LARGE SCALE GENOMIC DNA]</scope>
    <source>
        <strain evidence="1">170</strain>
    </source>
</reference>
<keyword evidence="2" id="KW-1185">Reference proteome</keyword>
<organism evidence="1 2">
    <name type="scientific">Pochonia chlamydosporia 170</name>
    <dbReference type="NCBI Taxonomy" id="1380566"/>
    <lineage>
        <taxon>Eukaryota</taxon>
        <taxon>Fungi</taxon>
        <taxon>Dikarya</taxon>
        <taxon>Ascomycota</taxon>
        <taxon>Pezizomycotina</taxon>
        <taxon>Sordariomycetes</taxon>
        <taxon>Hypocreomycetidae</taxon>
        <taxon>Hypocreales</taxon>
        <taxon>Clavicipitaceae</taxon>
        <taxon>Pochonia</taxon>
    </lineage>
</organism>
<dbReference type="KEGG" id="pchm:VFPPC_18020"/>
<gene>
    <name evidence="1" type="ORF">VFPPC_18020</name>
</gene>
<dbReference type="EMBL" id="LSBJ02000006">
    <property type="protein sequence ID" value="OWT42765.1"/>
    <property type="molecule type" value="Genomic_DNA"/>
</dbReference>
<sequence>MLTATDCKTLQGLGEPFVSKALFVMHGFVSDETNSMLPRFLPRGQRACCRQGFLASKALSKCIKSGHREVICTFQLSIYHTISQCVRTFHQDSRGKGSMPPQTVAAACPQLLDDA</sequence>
<dbReference type="Proteomes" id="UP000078397">
    <property type="component" value="Unassembled WGS sequence"/>
</dbReference>
<proteinExistence type="predicted"/>
<evidence type="ECO:0000313" key="1">
    <source>
        <dbReference type="EMBL" id="OWT42765.1"/>
    </source>
</evidence>
<protein>
    <submittedName>
        <fullName evidence="1">Uncharacterized protein</fullName>
    </submittedName>
</protein>
<comment type="caution">
    <text evidence="1">The sequence shown here is derived from an EMBL/GenBank/DDBJ whole genome shotgun (WGS) entry which is preliminary data.</text>
</comment>
<dbReference type="AlphaFoldDB" id="A0A219ARF6"/>
<dbReference type="RefSeq" id="XP_022285243.1">
    <property type="nucleotide sequence ID" value="XM_022429683.1"/>
</dbReference>